<evidence type="ECO:0000256" key="3">
    <source>
        <dbReference type="ARBA" id="ARBA00022833"/>
    </source>
</evidence>
<proteinExistence type="inferred from homology"/>
<protein>
    <recommendedName>
        <fullName evidence="4">CENP-V/GFA domain-containing protein</fullName>
    </recommendedName>
</protein>
<dbReference type="OrthoDB" id="406544at2759"/>
<accession>A0A1L9TBX0</accession>
<gene>
    <name evidence="5" type="ORF">ASPSYDRAFT_155129</name>
</gene>
<keyword evidence="3" id="KW-0862">Zinc</keyword>
<evidence type="ECO:0000259" key="4">
    <source>
        <dbReference type="Pfam" id="PF04828"/>
    </source>
</evidence>
<dbReference type="GeneID" id="63758500"/>
<dbReference type="InterPro" id="IPR011057">
    <property type="entry name" value="Mss4-like_sf"/>
</dbReference>
<feature type="domain" description="CENP-V/GFA" evidence="4">
    <location>
        <begin position="10"/>
        <end position="80"/>
    </location>
</feature>
<organism evidence="5 6">
    <name type="scientific">Aspergillus sydowii CBS 593.65</name>
    <dbReference type="NCBI Taxonomy" id="1036612"/>
    <lineage>
        <taxon>Eukaryota</taxon>
        <taxon>Fungi</taxon>
        <taxon>Dikarya</taxon>
        <taxon>Ascomycota</taxon>
        <taxon>Pezizomycotina</taxon>
        <taxon>Eurotiomycetes</taxon>
        <taxon>Eurotiomycetidae</taxon>
        <taxon>Eurotiales</taxon>
        <taxon>Aspergillaceae</taxon>
        <taxon>Aspergillus</taxon>
        <taxon>Aspergillus subgen. Nidulantes</taxon>
    </lineage>
</organism>
<dbReference type="AlphaFoldDB" id="A0A1L9TBX0"/>
<keyword evidence="2" id="KW-0479">Metal-binding</keyword>
<dbReference type="STRING" id="1036612.A0A1L9TBX0"/>
<evidence type="ECO:0000256" key="1">
    <source>
        <dbReference type="ARBA" id="ARBA00005495"/>
    </source>
</evidence>
<evidence type="ECO:0000256" key="2">
    <source>
        <dbReference type="ARBA" id="ARBA00022723"/>
    </source>
</evidence>
<sequence>TASYFSSKFALHDPEGLAARFSITTGIVSGKPKDKYFCRRCGCTLFTVPFTEGEREIVIRPALIENGLHIFKPSIECFTERRPGYFSACENATQYRGSS</sequence>
<comment type="similarity">
    <text evidence="1">Belongs to the Gfa family.</text>
</comment>
<evidence type="ECO:0000313" key="5">
    <source>
        <dbReference type="EMBL" id="OJJ56922.1"/>
    </source>
</evidence>
<dbReference type="RefSeq" id="XP_040700728.1">
    <property type="nucleotide sequence ID" value="XM_040842427.1"/>
</dbReference>
<reference evidence="6" key="1">
    <citation type="journal article" date="2017" name="Genome Biol.">
        <title>Comparative genomics reveals high biological diversity and specific adaptations in the industrially and medically important fungal genus Aspergillus.</title>
        <authorList>
            <person name="de Vries R.P."/>
            <person name="Riley R."/>
            <person name="Wiebenga A."/>
            <person name="Aguilar-Osorio G."/>
            <person name="Amillis S."/>
            <person name="Uchima C.A."/>
            <person name="Anderluh G."/>
            <person name="Asadollahi M."/>
            <person name="Askin M."/>
            <person name="Barry K."/>
            <person name="Battaglia E."/>
            <person name="Bayram O."/>
            <person name="Benocci T."/>
            <person name="Braus-Stromeyer S.A."/>
            <person name="Caldana C."/>
            <person name="Canovas D."/>
            <person name="Cerqueira G.C."/>
            <person name="Chen F."/>
            <person name="Chen W."/>
            <person name="Choi C."/>
            <person name="Clum A."/>
            <person name="Dos Santos R.A."/>
            <person name="Damasio A.R."/>
            <person name="Diallinas G."/>
            <person name="Emri T."/>
            <person name="Fekete E."/>
            <person name="Flipphi M."/>
            <person name="Freyberg S."/>
            <person name="Gallo A."/>
            <person name="Gournas C."/>
            <person name="Habgood R."/>
            <person name="Hainaut M."/>
            <person name="Harispe M.L."/>
            <person name="Henrissat B."/>
            <person name="Hilden K.S."/>
            <person name="Hope R."/>
            <person name="Hossain A."/>
            <person name="Karabika E."/>
            <person name="Karaffa L."/>
            <person name="Karanyi Z."/>
            <person name="Krasevec N."/>
            <person name="Kuo A."/>
            <person name="Kusch H."/>
            <person name="LaButti K."/>
            <person name="Lagendijk E.L."/>
            <person name="Lapidus A."/>
            <person name="Levasseur A."/>
            <person name="Lindquist E."/>
            <person name="Lipzen A."/>
            <person name="Logrieco A.F."/>
            <person name="MacCabe A."/>
            <person name="Maekelae M.R."/>
            <person name="Malavazi I."/>
            <person name="Melin P."/>
            <person name="Meyer V."/>
            <person name="Mielnichuk N."/>
            <person name="Miskei M."/>
            <person name="Molnar A.P."/>
            <person name="Mule G."/>
            <person name="Ngan C.Y."/>
            <person name="Orejas M."/>
            <person name="Orosz E."/>
            <person name="Ouedraogo J.P."/>
            <person name="Overkamp K.M."/>
            <person name="Park H.-S."/>
            <person name="Perrone G."/>
            <person name="Piumi F."/>
            <person name="Punt P.J."/>
            <person name="Ram A.F."/>
            <person name="Ramon A."/>
            <person name="Rauscher S."/>
            <person name="Record E."/>
            <person name="Riano-Pachon D.M."/>
            <person name="Robert V."/>
            <person name="Roehrig J."/>
            <person name="Ruller R."/>
            <person name="Salamov A."/>
            <person name="Salih N.S."/>
            <person name="Samson R.A."/>
            <person name="Sandor E."/>
            <person name="Sanguinetti M."/>
            <person name="Schuetze T."/>
            <person name="Sepcic K."/>
            <person name="Shelest E."/>
            <person name="Sherlock G."/>
            <person name="Sophianopoulou V."/>
            <person name="Squina F.M."/>
            <person name="Sun H."/>
            <person name="Susca A."/>
            <person name="Todd R.B."/>
            <person name="Tsang A."/>
            <person name="Unkles S.E."/>
            <person name="van de Wiele N."/>
            <person name="van Rossen-Uffink D."/>
            <person name="Oliveira J.V."/>
            <person name="Vesth T.C."/>
            <person name="Visser J."/>
            <person name="Yu J.-H."/>
            <person name="Zhou M."/>
            <person name="Andersen M.R."/>
            <person name="Archer D.B."/>
            <person name="Baker S.E."/>
            <person name="Benoit I."/>
            <person name="Brakhage A.A."/>
            <person name="Braus G.H."/>
            <person name="Fischer R."/>
            <person name="Frisvad J.C."/>
            <person name="Goldman G.H."/>
            <person name="Houbraken J."/>
            <person name="Oakley B."/>
            <person name="Pocsi I."/>
            <person name="Scazzocchio C."/>
            <person name="Seiboth B."/>
            <person name="vanKuyk P.A."/>
            <person name="Wortman J."/>
            <person name="Dyer P.S."/>
            <person name="Grigoriev I.V."/>
        </authorList>
    </citation>
    <scope>NUCLEOTIDE SEQUENCE [LARGE SCALE GENOMIC DNA]</scope>
    <source>
        <strain evidence="6">CBS 593.65</strain>
    </source>
</reference>
<name>A0A1L9TBX0_9EURO</name>
<evidence type="ECO:0000313" key="6">
    <source>
        <dbReference type="Proteomes" id="UP000184356"/>
    </source>
</evidence>
<dbReference type="SUPFAM" id="SSF51316">
    <property type="entry name" value="Mss4-like"/>
    <property type="match status" value="1"/>
</dbReference>
<dbReference type="Pfam" id="PF04828">
    <property type="entry name" value="GFA"/>
    <property type="match status" value="1"/>
</dbReference>
<dbReference type="GO" id="GO:0016846">
    <property type="term" value="F:carbon-sulfur lyase activity"/>
    <property type="evidence" value="ECO:0007669"/>
    <property type="project" value="InterPro"/>
</dbReference>
<dbReference type="Proteomes" id="UP000184356">
    <property type="component" value="Unassembled WGS sequence"/>
</dbReference>
<feature type="non-terminal residue" evidence="5">
    <location>
        <position position="1"/>
    </location>
</feature>
<dbReference type="EMBL" id="KV878589">
    <property type="protein sequence ID" value="OJJ56922.1"/>
    <property type="molecule type" value="Genomic_DNA"/>
</dbReference>
<dbReference type="InterPro" id="IPR006913">
    <property type="entry name" value="CENP-V/GFA"/>
</dbReference>
<dbReference type="GO" id="GO:0046872">
    <property type="term" value="F:metal ion binding"/>
    <property type="evidence" value="ECO:0007669"/>
    <property type="project" value="UniProtKB-KW"/>
</dbReference>
<keyword evidence="6" id="KW-1185">Reference proteome</keyword>
<dbReference type="VEuPathDB" id="FungiDB:ASPSYDRAFT_155129"/>